<dbReference type="Proteomes" id="UP000499080">
    <property type="component" value="Unassembled WGS sequence"/>
</dbReference>
<evidence type="ECO:0000313" key="1">
    <source>
        <dbReference type="EMBL" id="GBM91378.1"/>
    </source>
</evidence>
<evidence type="ECO:0000313" key="2">
    <source>
        <dbReference type="Proteomes" id="UP000499080"/>
    </source>
</evidence>
<dbReference type="AlphaFoldDB" id="A0A4Y2JPH3"/>
<keyword evidence="2" id="KW-1185">Reference proteome</keyword>
<dbReference type="EMBL" id="BGPR01003702">
    <property type="protein sequence ID" value="GBM91378.1"/>
    <property type="molecule type" value="Genomic_DNA"/>
</dbReference>
<protein>
    <submittedName>
        <fullName evidence="1">Uncharacterized protein</fullName>
    </submittedName>
</protein>
<sequence>MVVDSILDHCVDISPRPKENLKAMWKGKSFEDIQLLGYFGITAVVKCHRLRKPSKNTKPPHNLGQRQNFGICKLHKYCFKPFEVPFDKVLVSSFFKARNEDSLGDLFHVFSIMPRAVTKPVIFRNSRW</sequence>
<organism evidence="1 2">
    <name type="scientific">Araneus ventricosus</name>
    <name type="common">Orbweaver spider</name>
    <name type="synonym">Epeira ventricosa</name>
    <dbReference type="NCBI Taxonomy" id="182803"/>
    <lineage>
        <taxon>Eukaryota</taxon>
        <taxon>Metazoa</taxon>
        <taxon>Ecdysozoa</taxon>
        <taxon>Arthropoda</taxon>
        <taxon>Chelicerata</taxon>
        <taxon>Arachnida</taxon>
        <taxon>Araneae</taxon>
        <taxon>Araneomorphae</taxon>
        <taxon>Entelegynae</taxon>
        <taxon>Araneoidea</taxon>
        <taxon>Araneidae</taxon>
        <taxon>Araneus</taxon>
    </lineage>
</organism>
<gene>
    <name evidence="1" type="ORF">AVEN_86502_1</name>
</gene>
<reference evidence="1 2" key="1">
    <citation type="journal article" date="2019" name="Sci. Rep.">
        <title>Orb-weaving spider Araneus ventricosus genome elucidates the spidroin gene catalogue.</title>
        <authorList>
            <person name="Kono N."/>
            <person name="Nakamura H."/>
            <person name="Ohtoshi R."/>
            <person name="Moran D.A.P."/>
            <person name="Shinohara A."/>
            <person name="Yoshida Y."/>
            <person name="Fujiwara M."/>
            <person name="Mori M."/>
            <person name="Tomita M."/>
            <person name="Arakawa K."/>
        </authorList>
    </citation>
    <scope>NUCLEOTIDE SEQUENCE [LARGE SCALE GENOMIC DNA]</scope>
</reference>
<name>A0A4Y2JPH3_ARAVE</name>
<proteinExistence type="predicted"/>
<comment type="caution">
    <text evidence="1">The sequence shown here is derived from an EMBL/GenBank/DDBJ whole genome shotgun (WGS) entry which is preliminary data.</text>
</comment>
<accession>A0A4Y2JPH3</accession>